<evidence type="ECO:0000256" key="1">
    <source>
        <dbReference type="SAM" id="MobiDB-lite"/>
    </source>
</evidence>
<keyword evidence="2" id="KW-0812">Transmembrane</keyword>
<sequence>MCKATGRLPDLMILLCFPITPNLRAPRPGQPRDSHSFRTGVWPFVGFVAGGAPGDTTQQDDENKGLGQPLNDDYGVTTVTNTDVTVARARVQESAMASRNMEKDQIGSRLMDSKVLQAMRVMRPLNAFLARHLCVGLNGFVTRGMLFEAELGETEDEEAAIGPSSAGRLLVPSLLAGVAAVAALVAVMACLRDQKAKGAINRPPCPLESPASSGRISIQALQVGVEAMQGFCFGFRNQRF</sequence>
<evidence type="ECO:0000313" key="4">
    <source>
        <dbReference type="Proteomes" id="UP000186817"/>
    </source>
</evidence>
<dbReference type="AlphaFoldDB" id="A0A1Q9CMU1"/>
<protein>
    <submittedName>
        <fullName evidence="3">Uncharacterized protein</fullName>
    </submittedName>
</protein>
<organism evidence="3 4">
    <name type="scientific">Symbiodinium microadriaticum</name>
    <name type="common">Dinoflagellate</name>
    <name type="synonym">Zooxanthella microadriatica</name>
    <dbReference type="NCBI Taxonomy" id="2951"/>
    <lineage>
        <taxon>Eukaryota</taxon>
        <taxon>Sar</taxon>
        <taxon>Alveolata</taxon>
        <taxon>Dinophyceae</taxon>
        <taxon>Suessiales</taxon>
        <taxon>Symbiodiniaceae</taxon>
        <taxon>Symbiodinium</taxon>
    </lineage>
</organism>
<dbReference type="EMBL" id="LSRX01001056">
    <property type="protein sequence ID" value="OLP84240.1"/>
    <property type="molecule type" value="Genomic_DNA"/>
</dbReference>
<accession>A0A1Q9CMU1</accession>
<comment type="caution">
    <text evidence="3">The sequence shown here is derived from an EMBL/GenBank/DDBJ whole genome shotgun (WGS) entry which is preliminary data.</text>
</comment>
<reference evidence="3 4" key="1">
    <citation type="submission" date="2016-02" db="EMBL/GenBank/DDBJ databases">
        <title>Genome analysis of coral dinoflagellate symbionts highlights evolutionary adaptations to a symbiotic lifestyle.</title>
        <authorList>
            <person name="Aranda M."/>
            <person name="Li Y."/>
            <person name="Liew Y.J."/>
            <person name="Baumgarten S."/>
            <person name="Simakov O."/>
            <person name="Wilson M."/>
            <person name="Piel J."/>
            <person name="Ashoor H."/>
            <person name="Bougouffa S."/>
            <person name="Bajic V.B."/>
            <person name="Ryu T."/>
            <person name="Ravasi T."/>
            <person name="Bayer T."/>
            <person name="Micklem G."/>
            <person name="Kim H."/>
            <person name="Bhak J."/>
            <person name="Lajeunesse T.C."/>
            <person name="Voolstra C.R."/>
        </authorList>
    </citation>
    <scope>NUCLEOTIDE SEQUENCE [LARGE SCALE GENOMIC DNA]</scope>
    <source>
        <strain evidence="3 4">CCMP2467</strain>
    </source>
</reference>
<keyword evidence="2" id="KW-0472">Membrane</keyword>
<feature type="region of interest" description="Disordered" evidence="1">
    <location>
        <begin position="52"/>
        <end position="74"/>
    </location>
</feature>
<evidence type="ECO:0000256" key="2">
    <source>
        <dbReference type="SAM" id="Phobius"/>
    </source>
</evidence>
<dbReference type="Proteomes" id="UP000186817">
    <property type="component" value="Unassembled WGS sequence"/>
</dbReference>
<proteinExistence type="predicted"/>
<dbReference type="OrthoDB" id="10409762at2759"/>
<keyword evidence="2" id="KW-1133">Transmembrane helix</keyword>
<gene>
    <name evidence="3" type="ORF">AK812_SmicGene34896</name>
</gene>
<feature type="transmembrane region" description="Helical" evidence="2">
    <location>
        <begin position="169"/>
        <end position="191"/>
    </location>
</feature>
<keyword evidence="4" id="KW-1185">Reference proteome</keyword>
<evidence type="ECO:0000313" key="3">
    <source>
        <dbReference type="EMBL" id="OLP84240.1"/>
    </source>
</evidence>
<name>A0A1Q9CMU1_SYMMI</name>